<dbReference type="UniPathway" id="UPA00219"/>
<dbReference type="CDD" id="cd16913">
    <property type="entry name" value="YkuD_like"/>
    <property type="match status" value="1"/>
</dbReference>
<evidence type="ECO:0000313" key="9">
    <source>
        <dbReference type="EMBL" id="TFH94164.1"/>
    </source>
</evidence>
<dbReference type="GO" id="GO:0016740">
    <property type="term" value="F:transferase activity"/>
    <property type="evidence" value="ECO:0007669"/>
    <property type="project" value="UniProtKB-KW"/>
</dbReference>
<keyword evidence="5 7" id="KW-0573">Peptidoglycan synthesis</keyword>
<dbReference type="OrthoDB" id="92744at2"/>
<comment type="similarity">
    <text evidence="2">Belongs to the YkuD family.</text>
</comment>
<keyword evidence="10" id="KW-1185">Reference proteome</keyword>
<dbReference type="GO" id="GO:0009252">
    <property type="term" value="P:peptidoglycan biosynthetic process"/>
    <property type="evidence" value="ECO:0007669"/>
    <property type="project" value="UniProtKB-UniPathway"/>
</dbReference>
<dbReference type="RefSeq" id="WP_018357547.1">
    <property type="nucleotide sequence ID" value="NZ_CP197400.1"/>
</dbReference>
<evidence type="ECO:0000256" key="3">
    <source>
        <dbReference type="ARBA" id="ARBA00022679"/>
    </source>
</evidence>
<dbReference type="STRING" id="1122973.GCA_000379925_00271"/>
<feature type="active site" description="Proton donor/acceptor" evidence="7">
    <location>
        <position position="285"/>
    </location>
</feature>
<dbReference type="Proteomes" id="UP000297225">
    <property type="component" value="Unassembled WGS sequence"/>
</dbReference>
<organism evidence="9 10">
    <name type="scientific">Porphyromonas levii</name>
    <dbReference type="NCBI Taxonomy" id="28114"/>
    <lineage>
        <taxon>Bacteria</taxon>
        <taxon>Pseudomonadati</taxon>
        <taxon>Bacteroidota</taxon>
        <taxon>Bacteroidia</taxon>
        <taxon>Bacteroidales</taxon>
        <taxon>Porphyromonadaceae</taxon>
        <taxon>Porphyromonas</taxon>
    </lineage>
</organism>
<comment type="pathway">
    <text evidence="1 7">Cell wall biogenesis; peptidoglycan biosynthesis.</text>
</comment>
<dbReference type="InterPro" id="IPR005490">
    <property type="entry name" value="LD_TPept_cat_dom"/>
</dbReference>
<evidence type="ECO:0000256" key="4">
    <source>
        <dbReference type="ARBA" id="ARBA00022960"/>
    </source>
</evidence>
<evidence type="ECO:0000256" key="6">
    <source>
        <dbReference type="ARBA" id="ARBA00023316"/>
    </source>
</evidence>
<protein>
    <submittedName>
        <fullName evidence="9">L,D-transpeptidase</fullName>
    </submittedName>
</protein>
<feature type="domain" description="L,D-TPase catalytic" evidence="8">
    <location>
        <begin position="201"/>
        <end position="337"/>
    </location>
</feature>
<evidence type="ECO:0000256" key="2">
    <source>
        <dbReference type="ARBA" id="ARBA00005992"/>
    </source>
</evidence>
<keyword evidence="6 7" id="KW-0961">Cell wall biogenesis/degradation</keyword>
<gene>
    <name evidence="9" type="ORF">E4P47_08710</name>
</gene>
<dbReference type="GO" id="GO:0008360">
    <property type="term" value="P:regulation of cell shape"/>
    <property type="evidence" value="ECO:0007669"/>
    <property type="project" value="UniProtKB-UniRule"/>
</dbReference>
<dbReference type="Pfam" id="PF03734">
    <property type="entry name" value="YkuD"/>
    <property type="match status" value="1"/>
</dbReference>
<dbReference type="SUPFAM" id="SSF141523">
    <property type="entry name" value="L,D-transpeptidase catalytic domain-like"/>
    <property type="match status" value="1"/>
</dbReference>
<evidence type="ECO:0000256" key="7">
    <source>
        <dbReference type="PROSITE-ProRule" id="PRU01373"/>
    </source>
</evidence>
<dbReference type="GO" id="GO:0004180">
    <property type="term" value="F:carboxypeptidase activity"/>
    <property type="evidence" value="ECO:0007669"/>
    <property type="project" value="UniProtKB-ARBA"/>
</dbReference>
<dbReference type="InterPro" id="IPR038063">
    <property type="entry name" value="Transpep_catalytic_dom"/>
</dbReference>
<accession>A0A4Y8WMV0</accession>
<keyword evidence="4 7" id="KW-0133">Cell shape</keyword>
<name>A0A4Y8WMV0_9PORP</name>
<sequence>MKNWILVGVILVGFLLGCHPQESNGSATDEELKVDSTEVEVVETPDTISAREIVLSEDLLFEEYHLDTIYAYKDTTRSIKVGLIKEKLAFIENLEDEIGQWAVVENYRNANGEAPTVANYVRNEYKRVSDTLGVERYQSAPLYMLNDTTQPVLYARDGWLTHLLDSVGSYYKITPIRNDIGEFFIPKRYVRPLGTGKTFHKVVFVDRGDQNIVTTERVERGKWIIRSTNPATTGRKKPPYAMETPLGIFLLQQKKAKMFYTHDGSSQIAGYAPWASRFTNGAYIHGVPVNSPNGKIIEYSASLGTTPRSHMCVRNASSHAKFVFDWAPTDESLVVVIE</sequence>
<dbReference type="Gene3D" id="2.40.440.10">
    <property type="entry name" value="L,D-transpeptidase catalytic domain-like"/>
    <property type="match status" value="1"/>
</dbReference>
<keyword evidence="3" id="KW-0808">Transferase</keyword>
<evidence type="ECO:0000259" key="8">
    <source>
        <dbReference type="PROSITE" id="PS52029"/>
    </source>
</evidence>
<dbReference type="AlphaFoldDB" id="A0A4Y8WMV0"/>
<feature type="active site" description="Nucleophile" evidence="7">
    <location>
        <position position="312"/>
    </location>
</feature>
<proteinExistence type="inferred from homology"/>
<dbReference type="GeneID" id="66797736"/>
<reference evidence="9 10" key="1">
    <citation type="submission" date="2019-03" db="EMBL/GenBank/DDBJ databases">
        <title>Porphyromonas levii Isolated from the Uterus of Dairy Cows.</title>
        <authorList>
            <person name="Francis A.M."/>
        </authorList>
    </citation>
    <scope>NUCLEOTIDE SEQUENCE [LARGE SCALE GENOMIC DNA]</scope>
    <source>
        <strain evidence="9 10">AF5678</strain>
    </source>
</reference>
<comment type="caution">
    <text evidence="9">The sequence shown here is derived from an EMBL/GenBank/DDBJ whole genome shotgun (WGS) entry which is preliminary data.</text>
</comment>
<evidence type="ECO:0000313" key="10">
    <source>
        <dbReference type="Proteomes" id="UP000297225"/>
    </source>
</evidence>
<dbReference type="EMBL" id="SPNC01000173">
    <property type="protein sequence ID" value="TFH94164.1"/>
    <property type="molecule type" value="Genomic_DNA"/>
</dbReference>
<evidence type="ECO:0000256" key="5">
    <source>
        <dbReference type="ARBA" id="ARBA00022984"/>
    </source>
</evidence>
<dbReference type="PROSITE" id="PS51257">
    <property type="entry name" value="PROKAR_LIPOPROTEIN"/>
    <property type="match status" value="1"/>
</dbReference>
<dbReference type="PROSITE" id="PS52029">
    <property type="entry name" value="LD_TPASE"/>
    <property type="match status" value="1"/>
</dbReference>
<evidence type="ECO:0000256" key="1">
    <source>
        <dbReference type="ARBA" id="ARBA00004752"/>
    </source>
</evidence>
<dbReference type="GO" id="GO:0071555">
    <property type="term" value="P:cell wall organization"/>
    <property type="evidence" value="ECO:0007669"/>
    <property type="project" value="UniProtKB-UniRule"/>
</dbReference>